<feature type="domain" description="PPC" evidence="1">
    <location>
        <begin position="30"/>
        <end position="177"/>
    </location>
</feature>
<dbReference type="Pfam" id="PF03479">
    <property type="entry name" value="PCC"/>
    <property type="match status" value="1"/>
</dbReference>
<sequence length="183" mass="19688">MSDRMQAPPRARTFVHPGPFGAVRIETLCASQGRHFRLALPSGASLHDGIVDALARVAVHNASMTLIDGDLDVMSFCLARADATKRVVAAYTKPHSVRGARFIFGNATLGKSPSGAPVVHCHAVFRMADGKVRGGHLLTEQCIVGAHPVTVVATSLDGFDLRISYDEETHMPLMRPKTEIQHA</sequence>
<gene>
    <name evidence="2" type="ORF">WKW82_18085</name>
</gene>
<dbReference type="RefSeq" id="WP_340343709.1">
    <property type="nucleotide sequence ID" value="NZ_JBBKZT010000008.1"/>
</dbReference>
<name>A0ABU8WM14_9BURK</name>
<organism evidence="2 3">
    <name type="scientific">Variovorax rhizosphaerae</name>
    <dbReference type="NCBI Taxonomy" id="1836200"/>
    <lineage>
        <taxon>Bacteria</taxon>
        <taxon>Pseudomonadati</taxon>
        <taxon>Pseudomonadota</taxon>
        <taxon>Betaproteobacteria</taxon>
        <taxon>Burkholderiales</taxon>
        <taxon>Comamonadaceae</taxon>
        <taxon>Variovorax</taxon>
    </lineage>
</organism>
<protein>
    <submittedName>
        <fullName evidence="2">DUF296 domain-containing protein</fullName>
    </submittedName>
</protein>
<dbReference type="InterPro" id="IPR005175">
    <property type="entry name" value="PPC_dom"/>
</dbReference>
<dbReference type="Gene3D" id="3.30.1330.80">
    <property type="entry name" value="Hypothetical protein, similar to alpha- acetolactate decarboxylase, domain 2"/>
    <property type="match status" value="1"/>
</dbReference>
<comment type="caution">
    <text evidence="2">The sequence shown here is derived from an EMBL/GenBank/DDBJ whole genome shotgun (WGS) entry which is preliminary data.</text>
</comment>
<dbReference type="EMBL" id="JBBKZT010000008">
    <property type="protein sequence ID" value="MEJ8848575.1"/>
    <property type="molecule type" value="Genomic_DNA"/>
</dbReference>
<dbReference type="PROSITE" id="PS51742">
    <property type="entry name" value="PPC"/>
    <property type="match status" value="1"/>
</dbReference>
<evidence type="ECO:0000259" key="1">
    <source>
        <dbReference type="PROSITE" id="PS51742"/>
    </source>
</evidence>
<dbReference type="SUPFAM" id="SSF117856">
    <property type="entry name" value="AF0104/ALDC/Ptd012-like"/>
    <property type="match status" value="1"/>
</dbReference>
<accession>A0ABU8WM14</accession>
<reference evidence="2 3" key="1">
    <citation type="submission" date="2024-03" db="EMBL/GenBank/DDBJ databases">
        <title>Novel species of the genus Variovorax.</title>
        <authorList>
            <person name="Liu Q."/>
            <person name="Xin Y.-H."/>
        </authorList>
    </citation>
    <scope>NUCLEOTIDE SEQUENCE [LARGE SCALE GENOMIC DNA]</scope>
    <source>
        <strain evidence="2 3">KACC 18900</strain>
    </source>
</reference>
<dbReference type="Proteomes" id="UP001385892">
    <property type="component" value="Unassembled WGS sequence"/>
</dbReference>
<proteinExistence type="predicted"/>
<evidence type="ECO:0000313" key="3">
    <source>
        <dbReference type="Proteomes" id="UP001385892"/>
    </source>
</evidence>
<keyword evidence="3" id="KW-1185">Reference proteome</keyword>
<evidence type="ECO:0000313" key="2">
    <source>
        <dbReference type="EMBL" id="MEJ8848575.1"/>
    </source>
</evidence>